<keyword evidence="1" id="KW-0175">Coiled coil</keyword>
<keyword evidence="4" id="KW-1185">Reference proteome</keyword>
<dbReference type="AlphaFoldDB" id="G1WYJ6"/>
<evidence type="ECO:0000313" key="3">
    <source>
        <dbReference type="EMBL" id="EGX54323.1"/>
    </source>
</evidence>
<protein>
    <submittedName>
        <fullName evidence="3">Uncharacterized protein</fullName>
    </submittedName>
</protein>
<comment type="caution">
    <text evidence="3">The sequence shown here is derived from an EMBL/GenBank/DDBJ whole genome shotgun (WGS) entry which is preliminary data.</text>
</comment>
<sequence>MGVLSRGFTAAVSPLSLIFSLLQILVVHGRSIEVVQSLREFDLKSGHYGEVLDTITAKFLDKDLAWTRDSCLNLPISDKKWVVDRITYKPSDANPDFRWFLQYIVVFSGFNCKTNYHGAAAPPIRIDIENIEEPSAVPLWLQRQNYPYFGMIADPVVEKGTIKIKDPYKLLGRPMTAEEKAEASWAKGQGYLEKLKSQSLKEKERQTREMSEEEKEVLEIEARREFLKLEPVEYDIWPDYQFFGQASIRLVHDDELFHVTSDEEWTNRGDLGEELVPVITGGDFVDENASNETKSWWNTPTYRCGKMGRFRVVVWLAQIVSMHLANCIASFLDWDAAG</sequence>
<proteinExistence type="predicted"/>
<evidence type="ECO:0000256" key="1">
    <source>
        <dbReference type="SAM" id="Coils"/>
    </source>
</evidence>
<feature type="signal peptide" evidence="2">
    <location>
        <begin position="1"/>
        <end position="29"/>
    </location>
</feature>
<feature type="coiled-coil region" evidence="1">
    <location>
        <begin position="196"/>
        <end position="230"/>
    </location>
</feature>
<gene>
    <name evidence="3" type="ORF">AOL_s00004g356</name>
</gene>
<dbReference type="HOGENOM" id="CLU_821292_0_0_1"/>
<name>G1WYJ6_ARTOA</name>
<dbReference type="EMBL" id="ADOT01000005">
    <property type="protein sequence ID" value="EGX54323.1"/>
    <property type="molecule type" value="Genomic_DNA"/>
</dbReference>
<organism evidence="3 4">
    <name type="scientific">Arthrobotrys oligospora (strain ATCC 24927 / CBS 115.81 / DSM 1491)</name>
    <name type="common">Nematode-trapping fungus</name>
    <name type="synonym">Didymozoophaga oligospora</name>
    <dbReference type="NCBI Taxonomy" id="756982"/>
    <lineage>
        <taxon>Eukaryota</taxon>
        <taxon>Fungi</taxon>
        <taxon>Dikarya</taxon>
        <taxon>Ascomycota</taxon>
        <taxon>Pezizomycotina</taxon>
        <taxon>Orbiliomycetes</taxon>
        <taxon>Orbiliales</taxon>
        <taxon>Orbiliaceae</taxon>
        <taxon>Orbilia</taxon>
        <taxon>Orbilia oligospora</taxon>
    </lineage>
</organism>
<keyword evidence="2" id="KW-0732">Signal</keyword>
<reference evidence="3 4" key="1">
    <citation type="journal article" date="2011" name="PLoS Pathog.">
        <title>Genomic and proteomic analyses of the fungus Arthrobotrys oligospora provide insights into nematode-trap formation.</title>
        <authorList>
            <person name="Yang J."/>
            <person name="Wang L."/>
            <person name="Ji X."/>
            <person name="Feng Y."/>
            <person name="Li X."/>
            <person name="Zou C."/>
            <person name="Xu J."/>
            <person name="Ren Y."/>
            <person name="Mi Q."/>
            <person name="Wu J."/>
            <person name="Liu S."/>
            <person name="Liu Y."/>
            <person name="Huang X."/>
            <person name="Wang H."/>
            <person name="Niu X."/>
            <person name="Li J."/>
            <person name="Liang L."/>
            <person name="Luo Y."/>
            <person name="Ji K."/>
            <person name="Zhou W."/>
            <person name="Yu Z."/>
            <person name="Li G."/>
            <person name="Liu Y."/>
            <person name="Li L."/>
            <person name="Qiao M."/>
            <person name="Feng L."/>
            <person name="Zhang K.-Q."/>
        </authorList>
    </citation>
    <scope>NUCLEOTIDE SEQUENCE [LARGE SCALE GENOMIC DNA]</scope>
    <source>
        <strain evidence="4">ATCC 24927 / CBS 115.81 / DSM 1491</strain>
    </source>
</reference>
<dbReference type="GeneID" id="22888223"/>
<dbReference type="OrthoDB" id="5289351at2759"/>
<feature type="chain" id="PRO_5003426940" evidence="2">
    <location>
        <begin position="30"/>
        <end position="338"/>
    </location>
</feature>
<dbReference type="InParanoid" id="G1WYJ6"/>
<accession>G1WYJ6</accession>
<dbReference type="RefSeq" id="XP_011117308.1">
    <property type="nucleotide sequence ID" value="XM_011119006.1"/>
</dbReference>
<evidence type="ECO:0000313" key="4">
    <source>
        <dbReference type="Proteomes" id="UP000008784"/>
    </source>
</evidence>
<dbReference type="Proteomes" id="UP000008784">
    <property type="component" value="Unassembled WGS sequence"/>
</dbReference>
<evidence type="ECO:0000256" key="2">
    <source>
        <dbReference type="SAM" id="SignalP"/>
    </source>
</evidence>